<evidence type="ECO:0000256" key="2">
    <source>
        <dbReference type="ARBA" id="ARBA00009085"/>
    </source>
</evidence>
<name>A0AAV7JTK2_9METZ</name>
<dbReference type="InterPro" id="IPR050164">
    <property type="entry name" value="Peptidase_C19"/>
</dbReference>
<dbReference type="GO" id="GO:0005829">
    <property type="term" value="C:cytosol"/>
    <property type="evidence" value="ECO:0007669"/>
    <property type="project" value="TreeGrafter"/>
</dbReference>
<dbReference type="PROSITE" id="PS00972">
    <property type="entry name" value="USP_1"/>
    <property type="match status" value="1"/>
</dbReference>
<dbReference type="InterPro" id="IPR028889">
    <property type="entry name" value="USP"/>
</dbReference>
<proteinExistence type="inferred from homology"/>
<keyword evidence="6" id="KW-0833">Ubl conjugation pathway</keyword>
<dbReference type="SUPFAM" id="SSF49599">
    <property type="entry name" value="TRAF domain-like"/>
    <property type="match status" value="1"/>
</dbReference>
<sequence length="1176" mass="135476">MADSTSEHISNNEENSNPNKDENLIPDSVIDNEITDSKIIDNDLVDASPGILEDIIIDNCNDYELYKRRSSDDMEMVEPVNHSKRLKIDSQSSSPSPDSKPACATLDSGLTSPVILPQETLTTLHDDFAGSGKIEFYLPIELLTHQPISRIVSRDIRITSEVLTLRELPWRILVVKKCMDRNLGVFVQCDPACKNEYPQWSCQAHANLSLVNTVDRSTSVIRDLYYEFTTRTNDWGYASMIEINSTFLDEKVGWVTDGRILLETIIVADAPHSMGWDSKTHSGFVGLRNQGATCYMNSMLQSLFFTNVLRRAVYQMPTQGHDTNLSVALALQRLFYELQHSDKAVSTKKLTRAFGWKTLDILMQHDVQEMCRVLLDNLDAAMKNTCVDGTIPGYLEGKMESYIKCTGVDYMSSREETFFDIQLNVKGLSHISDSFRDYIAPEILDGDNKYDAGDHGLQKAEKGVFFLRFPPVLHLHLMRFQFDPQTNLNDKINDRCEFPDRLDLTEFLKDPPTKPVIYLLHTIFVHTGDNNGGHYVTYLNPNCDENWFKFDDEIVFRCSKEEAIENNFGGQSEHHNNRFCTNAYMLVYICEDDMEDIIRTVTEEDIPQYLHQRIEDERQSEALKRKERQEAHLYMRVDVYTDKQFEQNHGFDLVTDYVEQQLTLNVKKDTVFTSFHNDIASHFGCAPDRCRIWPIKSRINESYRPTSQHSALSGEATIWAHSEQTNNWRIFLEIVEDKENGTLPQFDVKSDVIFFLKFFDVYDQTISYIGSQIFSINASFTEFSPLLCKLAGLPEDCELDFFEEVAYGQIVPLDRDGSVSSINELADGDVLLYQLAHYDATRITTLPFRNPMLNAKDYLDDISLRICIAFKQVGVDDYGFAMHLRRDMCYPEMAVMMGKILNMDYQKIQFFRSAYYMDVISDDIKHDCTSYLAQLVSPRYHKNEDYTLLYRFLDIRLAELANKMPIKCNLLSPNATVENTCQLYVDKTEFCANIFDRCRIQFNLDPEPIRAYHVSSARISQVFTEKDSLVSNLRPPALNIDMVPPDQVNINGFQVLVQVVHFNKTIANCFGIPFLILLNDGDTVQLIRKKIQLRLNLTESVFKRYKLAIIRDLAITHQEDESIVFEVDDFKKTQVPVHLLTNCFSRKWNSVFFGLDHVDKPKNKSYYTEKAIKIHN</sequence>
<dbReference type="EC" id="3.4.19.12" evidence="3"/>
<dbReference type="SUPFAM" id="SSF54001">
    <property type="entry name" value="Cysteine proteinases"/>
    <property type="match status" value="1"/>
</dbReference>
<evidence type="ECO:0000256" key="10">
    <source>
        <dbReference type="ARBA" id="ARBA00031508"/>
    </source>
</evidence>
<evidence type="ECO:0000259" key="13">
    <source>
        <dbReference type="PROSITE" id="PS50235"/>
    </source>
</evidence>
<dbReference type="GO" id="GO:0031647">
    <property type="term" value="P:regulation of protein stability"/>
    <property type="evidence" value="ECO:0007669"/>
    <property type="project" value="TreeGrafter"/>
</dbReference>
<dbReference type="Pfam" id="PF14533">
    <property type="entry name" value="USP7_C2"/>
    <property type="match status" value="1"/>
</dbReference>
<keyword evidence="5" id="KW-0645">Protease</keyword>
<protein>
    <recommendedName>
        <fullName evidence="4">Ubiquitin carboxyl-terminal hydrolase 7</fullName>
        <ecNumber evidence="3">3.4.19.12</ecNumber>
    </recommendedName>
    <alternativeName>
        <fullName evidence="10">Ubiquitin thioesterase 7</fullName>
    </alternativeName>
    <alternativeName>
        <fullName evidence="9">Ubiquitin-specific-processing protease 7</fullName>
    </alternativeName>
</protein>
<feature type="region of interest" description="Disordered" evidence="11">
    <location>
        <begin position="1"/>
        <end position="25"/>
    </location>
</feature>
<dbReference type="AlphaFoldDB" id="A0AAV7JTK2"/>
<dbReference type="InterPro" id="IPR029346">
    <property type="entry name" value="USP_C"/>
</dbReference>
<dbReference type="PANTHER" id="PTHR24006">
    <property type="entry name" value="UBIQUITIN CARBOXYL-TERMINAL HYDROLASE"/>
    <property type="match status" value="1"/>
</dbReference>
<accession>A0AAV7JTK2</accession>
<dbReference type="GO" id="GO:0005634">
    <property type="term" value="C:nucleus"/>
    <property type="evidence" value="ECO:0007669"/>
    <property type="project" value="TreeGrafter"/>
</dbReference>
<organism evidence="14 15">
    <name type="scientific">Oopsacas minuta</name>
    <dbReference type="NCBI Taxonomy" id="111878"/>
    <lineage>
        <taxon>Eukaryota</taxon>
        <taxon>Metazoa</taxon>
        <taxon>Porifera</taxon>
        <taxon>Hexactinellida</taxon>
        <taxon>Hexasterophora</taxon>
        <taxon>Lyssacinosida</taxon>
        <taxon>Leucopsacidae</taxon>
        <taxon>Oopsacas</taxon>
    </lineage>
</organism>
<dbReference type="PANTHER" id="PTHR24006:SF644">
    <property type="entry name" value="UBIQUITIN CARBOXYL-TERMINAL HYDROLASE 7"/>
    <property type="match status" value="1"/>
</dbReference>
<dbReference type="EMBL" id="JAKMXF010000299">
    <property type="protein sequence ID" value="KAI6652262.1"/>
    <property type="molecule type" value="Genomic_DNA"/>
</dbReference>
<dbReference type="GO" id="GO:0016579">
    <property type="term" value="P:protein deubiquitination"/>
    <property type="evidence" value="ECO:0007669"/>
    <property type="project" value="InterPro"/>
</dbReference>
<evidence type="ECO:0000256" key="1">
    <source>
        <dbReference type="ARBA" id="ARBA00000707"/>
    </source>
</evidence>
<evidence type="ECO:0000256" key="11">
    <source>
        <dbReference type="SAM" id="MobiDB-lite"/>
    </source>
</evidence>
<comment type="catalytic activity">
    <reaction evidence="1">
        <text>Thiol-dependent hydrolysis of ester, thioester, amide, peptide and isopeptide bonds formed by the C-terminal Gly of ubiquitin (a 76-residue protein attached to proteins as an intracellular targeting signal).</text>
        <dbReference type="EC" id="3.4.19.12"/>
    </reaction>
</comment>
<reference evidence="14 15" key="1">
    <citation type="journal article" date="2023" name="BMC Biol.">
        <title>The compact genome of the sponge Oopsacas minuta (Hexactinellida) is lacking key metazoan core genes.</title>
        <authorList>
            <person name="Santini S."/>
            <person name="Schenkelaars Q."/>
            <person name="Jourda C."/>
            <person name="Duchesne M."/>
            <person name="Belahbib H."/>
            <person name="Rocher C."/>
            <person name="Selva M."/>
            <person name="Riesgo A."/>
            <person name="Vervoort M."/>
            <person name="Leys S.P."/>
            <person name="Kodjabachian L."/>
            <person name="Le Bivic A."/>
            <person name="Borchiellini C."/>
            <person name="Claverie J.M."/>
            <person name="Renard E."/>
        </authorList>
    </citation>
    <scope>NUCLEOTIDE SEQUENCE [LARGE SCALE GENOMIC DNA]</scope>
    <source>
        <strain evidence="14">SPO-2</strain>
    </source>
</reference>
<dbReference type="Gene3D" id="3.10.20.90">
    <property type="entry name" value="Phosphatidylinositol 3-kinase Catalytic Subunit, Chain A, domain 1"/>
    <property type="match status" value="2"/>
</dbReference>
<dbReference type="Pfam" id="PF12436">
    <property type="entry name" value="USP7_ICP0_bdg"/>
    <property type="match status" value="1"/>
</dbReference>
<dbReference type="FunFam" id="3.90.70.10:FF:000044">
    <property type="entry name" value="Ubiquitin carboxyl-terminal hydrolase 13"/>
    <property type="match status" value="1"/>
</dbReference>
<dbReference type="Gene3D" id="3.90.70.10">
    <property type="entry name" value="Cysteine proteinases"/>
    <property type="match status" value="1"/>
</dbReference>
<dbReference type="GO" id="GO:0006508">
    <property type="term" value="P:proteolysis"/>
    <property type="evidence" value="ECO:0007669"/>
    <property type="project" value="UniProtKB-KW"/>
</dbReference>
<evidence type="ECO:0000256" key="7">
    <source>
        <dbReference type="ARBA" id="ARBA00022801"/>
    </source>
</evidence>
<dbReference type="InterPro" id="IPR001394">
    <property type="entry name" value="Peptidase_C19_UCH"/>
</dbReference>
<dbReference type="CDD" id="cd02659">
    <property type="entry name" value="peptidase_C19C"/>
    <property type="match status" value="1"/>
</dbReference>
<evidence type="ECO:0000256" key="3">
    <source>
        <dbReference type="ARBA" id="ARBA00012759"/>
    </source>
</evidence>
<feature type="region of interest" description="Disordered" evidence="11">
    <location>
        <begin position="82"/>
        <end position="102"/>
    </location>
</feature>
<evidence type="ECO:0000256" key="4">
    <source>
        <dbReference type="ARBA" id="ARBA00021393"/>
    </source>
</evidence>
<dbReference type="Proteomes" id="UP001165289">
    <property type="component" value="Unassembled WGS sequence"/>
</dbReference>
<feature type="domain" description="MATH" evidence="12">
    <location>
        <begin position="133"/>
        <end position="266"/>
    </location>
</feature>
<dbReference type="PROSITE" id="PS50144">
    <property type="entry name" value="MATH"/>
    <property type="match status" value="1"/>
</dbReference>
<evidence type="ECO:0000313" key="14">
    <source>
        <dbReference type="EMBL" id="KAI6652262.1"/>
    </source>
</evidence>
<comment type="similarity">
    <text evidence="2">Belongs to the peptidase C19 family.</text>
</comment>
<evidence type="ECO:0000259" key="12">
    <source>
        <dbReference type="PROSITE" id="PS50144"/>
    </source>
</evidence>
<evidence type="ECO:0000313" key="15">
    <source>
        <dbReference type="Proteomes" id="UP001165289"/>
    </source>
</evidence>
<keyword evidence="15" id="KW-1185">Reference proteome</keyword>
<feature type="compositionally biased region" description="Low complexity" evidence="11">
    <location>
        <begin position="89"/>
        <end position="99"/>
    </location>
</feature>
<dbReference type="InterPro" id="IPR002083">
    <property type="entry name" value="MATH/TRAF_dom"/>
</dbReference>
<dbReference type="InterPro" id="IPR018200">
    <property type="entry name" value="USP_CS"/>
</dbReference>
<evidence type="ECO:0000256" key="8">
    <source>
        <dbReference type="ARBA" id="ARBA00022807"/>
    </source>
</evidence>
<dbReference type="InterPro" id="IPR038765">
    <property type="entry name" value="Papain-like_cys_pep_sf"/>
</dbReference>
<evidence type="ECO:0000256" key="9">
    <source>
        <dbReference type="ARBA" id="ARBA00031500"/>
    </source>
</evidence>
<dbReference type="PROSITE" id="PS50235">
    <property type="entry name" value="USP_3"/>
    <property type="match status" value="1"/>
</dbReference>
<keyword evidence="8" id="KW-0788">Thiol protease</keyword>
<dbReference type="InterPro" id="IPR008974">
    <property type="entry name" value="TRAF-like"/>
</dbReference>
<feature type="domain" description="USP" evidence="13">
    <location>
        <begin position="285"/>
        <end position="591"/>
    </location>
</feature>
<dbReference type="Pfam" id="PF00443">
    <property type="entry name" value="UCH"/>
    <property type="match status" value="1"/>
</dbReference>
<comment type="caution">
    <text evidence="14">The sequence shown here is derived from an EMBL/GenBank/DDBJ whole genome shotgun (WGS) entry which is preliminary data.</text>
</comment>
<dbReference type="GO" id="GO:0004843">
    <property type="term" value="F:cysteine-type deubiquitinase activity"/>
    <property type="evidence" value="ECO:0007669"/>
    <property type="project" value="UniProtKB-EC"/>
</dbReference>
<feature type="compositionally biased region" description="Low complexity" evidence="11">
    <location>
        <begin position="7"/>
        <end position="18"/>
    </location>
</feature>
<gene>
    <name evidence="14" type="ORF">LOD99_7278</name>
</gene>
<dbReference type="Gene3D" id="2.60.210.10">
    <property type="entry name" value="Apoptosis, Tumor Necrosis Factor Receptor Associated Protein 2, Chain A"/>
    <property type="match status" value="1"/>
</dbReference>
<dbReference type="InterPro" id="IPR024729">
    <property type="entry name" value="USP7_ICP0-binding_dom"/>
</dbReference>
<evidence type="ECO:0000256" key="6">
    <source>
        <dbReference type="ARBA" id="ARBA00022786"/>
    </source>
</evidence>
<evidence type="ECO:0000256" key="5">
    <source>
        <dbReference type="ARBA" id="ARBA00022670"/>
    </source>
</evidence>
<keyword evidence="7 14" id="KW-0378">Hydrolase</keyword>